<evidence type="ECO:0000313" key="3">
    <source>
        <dbReference type="EMBL" id="CAF0947617.1"/>
    </source>
</evidence>
<dbReference type="SUPFAM" id="SSF160240">
    <property type="entry name" value="Cation efflux protein cytoplasmic domain-like"/>
    <property type="match status" value="1"/>
</dbReference>
<evidence type="ECO:0008006" key="5">
    <source>
        <dbReference type="Google" id="ProtNLM"/>
    </source>
</evidence>
<evidence type="ECO:0000313" key="4">
    <source>
        <dbReference type="Proteomes" id="UP000663889"/>
    </source>
</evidence>
<dbReference type="InterPro" id="IPR025209">
    <property type="entry name" value="DUF4209"/>
</dbReference>
<organism evidence="3 4">
    <name type="scientific">Rotaria sordida</name>
    <dbReference type="NCBI Taxonomy" id="392033"/>
    <lineage>
        <taxon>Eukaryota</taxon>
        <taxon>Metazoa</taxon>
        <taxon>Spiralia</taxon>
        <taxon>Gnathifera</taxon>
        <taxon>Rotifera</taxon>
        <taxon>Eurotatoria</taxon>
        <taxon>Bdelloidea</taxon>
        <taxon>Philodinida</taxon>
        <taxon>Philodinidae</taxon>
        <taxon>Rotaria</taxon>
    </lineage>
</organism>
<dbReference type="PANTHER" id="PTHR31701">
    <property type="entry name" value="ENDOPLASMIC RETICULUM MEMBRANE-ASSOCIATED RNA DEGRADATION PROTEIN"/>
    <property type="match status" value="1"/>
</dbReference>
<reference evidence="3" key="1">
    <citation type="submission" date="2021-02" db="EMBL/GenBank/DDBJ databases">
        <authorList>
            <person name="Nowell W R."/>
        </authorList>
    </citation>
    <scope>NUCLEOTIDE SEQUENCE</scope>
</reference>
<dbReference type="Pfam" id="PF16916">
    <property type="entry name" value="ZT_dimer"/>
    <property type="match status" value="1"/>
</dbReference>
<gene>
    <name evidence="3" type="ORF">SEV965_LOCUS8070</name>
</gene>
<dbReference type="AlphaFoldDB" id="A0A814CZX5"/>
<dbReference type="Pfam" id="PF13910">
    <property type="entry name" value="DUF4209"/>
    <property type="match status" value="1"/>
</dbReference>
<evidence type="ECO:0000259" key="1">
    <source>
        <dbReference type="Pfam" id="PF13910"/>
    </source>
</evidence>
<comment type="caution">
    <text evidence="3">The sequence shown here is derived from an EMBL/GenBank/DDBJ whole genome shotgun (WGS) entry which is preliminary data.</text>
</comment>
<dbReference type="PANTHER" id="PTHR31701:SF2">
    <property type="entry name" value="ENDOPLASMIC RETICULUM MEMBRANE-ASSOCIATED RNA DEGRADATION PROTEIN"/>
    <property type="match status" value="1"/>
</dbReference>
<name>A0A814CZX5_9BILA</name>
<protein>
    <recommendedName>
        <fullName evidence="5">DUF4209 domain-containing protein</fullName>
    </recommendedName>
</protein>
<feature type="domain" description="Cation efflux protein cytoplasmic" evidence="2">
    <location>
        <begin position="649"/>
        <end position="707"/>
    </location>
</feature>
<dbReference type="Proteomes" id="UP000663889">
    <property type="component" value="Unassembled WGS sequence"/>
</dbReference>
<evidence type="ECO:0000259" key="2">
    <source>
        <dbReference type="Pfam" id="PF16916"/>
    </source>
</evidence>
<sequence length="720" mass="84258">MIKVCFFMRFIIDMANSTYLSPSVRELLLSVSSVTNYKENDQDQLSIDKIRQCLSVGEMGIDYLESVRRLDMKILPQIEYMFNQMTIEQFKSYYDNDYYCRWLKNRKDLFRIFNFFKTNEIHLATLLLTCFTERNLGNLLLLQINIVPNLLRQIVESSSLCTILGSDLTLLLQLLIGSPKSINLRNVYWHGFVQYNEVSPKFTYFLLYLILQIEPILNGKVIPERQFISFDRFINHNFLPTDICCPNADTAINLIQNSHLIDNGYKPLLISSIDYFFHRNEYGLSMILLLPVFEHLLRKLFVNANNCPERLLTAEATTLYTTLDEILTCCLPDGSPNRLCDKLGQGYMSLLGDLITFPDGVCLRSKLSHGETDYECLPRSISDAQLGLLFILLYRYDKNKLDKYGQSLLDYINNYKVYYHPIAIARNQICQCVIEFKQMPERSTLTEEVEIETTDFPIQLTNFWLLFISPDKLFLFNNISLQTIDILLNEDNINLINRYCTCKLTTTGYNEQSLIIIIRQICTHMHQIFVNIDIFIKTRGQAYHSKQLRSNQRSNFERFTNIYNNVRQTILFICHLNASIIFSLDNIRCIDLKYSSLLMKLLRIWLTFVENTVTLSHITRNRWDEIAALYSTSIEKSTKWLTYNHSPLILKIDTVRAFYFGSFYLVEVDIVLPEDMLLKEAHDIGESLQNKLEDLPEVERAFVHIDHEYSHNPVIEHKIV</sequence>
<dbReference type="InterPro" id="IPR027470">
    <property type="entry name" value="Cation_efflux_CTD"/>
</dbReference>
<dbReference type="EMBL" id="CAJNOU010000290">
    <property type="protein sequence ID" value="CAF0947617.1"/>
    <property type="molecule type" value="Genomic_DNA"/>
</dbReference>
<dbReference type="Gene3D" id="3.30.70.1350">
    <property type="entry name" value="Cation efflux protein, cytoplasmic domain"/>
    <property type="match status" value="1"/>
</dbReference>
<accession>A0A814CZX5</accession>
<dbReference type="InterPro" id="IPR036837">
    <property type="entry name" value="Cation_efflux_CTD_sf"/>
</dbReference>
<feature type="domain" description="DUF4209" evidence="1">
    <location>
        <begin position="147"/>
        <end position="213"/>
    </location>
</feature>
<proteinExistence type="predicted"/>
<dbReference type="InterPro" id="IPR039635">
    <property type="entry name" value="ERMARD"/>
</dbReference>